<proteinExistence type="predicted"/>
<dbReference type="AlphaFoldDB" id="A0A415HVC8"/>
<reference evidence="2 3" key="1">
    <citation type="submission" date="2018-08" db="EMBL/GenBank/DDBJ databases">
        <title>A genome reference for cultivated species of the human gut microbiota.</title>
        <authorList>
            <person name="Zou Y."/>
            <person name="Xue W."/>
            <person name="Luo G."/>
        </authorList>
    </citation>
    <scope>NUCLEOTIDE SEQUENCE [LARGE SCALE GENOMIC DNA]</scope>
    <source>
        <strain evidence="2 3">AF39-4</strain>
    </source>
</reference>
<gene>
    <name evidence="2" type="ORF">DW040_02555</name>
</gene>
<name>A0A415HVC8_9FIRM</name>
<keyword evidence="1" id="KW-0732">Signal</keyword>
<dbReference type="RefSeq" id="WP_118367456.1">
    <property type="nucleotide sequence ID" value="NZ_CABJDZ010000001.1"/>
</dbReference>
<comment type="caution">
    <text evidence="2">The sequence shown here is derived from an EMBL/GenBank/DDBJ whole genome shotgun (WGS) entry which is preliminary data.</text>
</comment>
<accession>A0A415HVC8</accession>
<dbReference type="Proteomes" id="UP000284267">
    <property type="component" value="Unassembled WGS sequence"/>
</dbReference>
<sequence length="112" mass="12702">MKKRIISTLVTATVALTAFWGGQLTNATVQANEKKYIAVEDIIDWNTDGKELSLALQDDTEAYAYKSQNVYKPERKQFLALDEIADVKATKTGFEIITADGEIYYFDRQEIK</sequence>
<evidence type="ECO:0000313" key="3">
    <source>
        <dbReference type="Proteomes" id="UP000284267"/>
    </source>
</evidence>
<feature type="signal peptide" evidence="1">
    <location>
        <begin position="1"/>
        <end position="20"/>
    </location>
</feature>
<organism evidence="2 3">
    <name type="scientific">Blautia obeum</name>
    <dbReference type="NCBI Taxonomy" id="40520"/>
    <lineage>
        <taxon>Bacteria</taxon>
        <taxon>Bacillati</taxon>
        <taxon>Bacillota</taxon>
        <taxon>Clostridia</taxon>
        <taxon>Lachnospirales</taxon>
        <taxon>Lachnospiraceae</taxon>
        <taxon>Blautia</taxon>
    </lineage>
</organism>
<feature type="chain" id="PRO_5038530999" evidence="1">
    <location>
        <begin position="21"/>
        <end position="112"/>
    </location>
</feature>
<evidence type="ECO:0000256" key="1">
    <source>
        <dbReference type="SAM" id="SignalP"/>
    </source>
</evidence>
<evidence type="ECO:0000313" key="2">
    <source>
        <dbReference type="EMBL" id="RHK98203.1"/>
    </source>
</evidence>
<protein>
    <submittedName>
        <fullName evidence="2">Uncharacterized protein</fullName>
    </submittedName>
</protein>
<dbReference type="EMBL" id="QROE01000001">
    <property type="protein sequence ID" value="RHK98203.1"/>
    <property type="molecule type" value="Genomic_DNA"/>
</dbReference>